<dbReference type="SUPFAM" id="SSF52058">
    <property type="entry name" value="L domain-like"/>
    <property type="match status" value="1"/>
</dbReference>
<evidence type="ECO:0000313" key="6">
    <source>
        <dbReference type="RefSeq" id="XP_022313024.1"/>
    </source>
</evidence>
<accession>A0A8B8CB89</accession>
<reference evidence="5 6" key="1">
    <citation type="submission" date="2025-04" db="UniProtKB">
        <authorList>
            <consortium name="RefSeq"/>
        </authorList>
    </citation>
    <scope>IDENTIFICATION</scope>
    <source>
        <tissue evidence="5 6">Whole sample</tissue>
    </source>
</reference>
<dbReference type="InterPro" id="IPR003591">
    <property type="entry name" value="Leu-rich_rpt_typical-subtyp"/>
</dbReference>
<dbReference type="Proteomes" id="UP000694844">
    <property type="component" value="Chromosome 2"/>
</dbReference>
<feature type="domain" description="Disease resistance R13L4/SHOC-2-like LRR" evidence="3">
    <location>
        <begin position="148"/>
        <end position="225"/>
    </location>
</feature>
<evidence type="ECO:0000256" key="1">
    <source>
        <dbReference type="ARBA" id="ARBA00022614"/>
    </source>
</evidence>
<dbReference type="InterPro" id="IPR032675">
    <property type="entry name" value="LRR_dom_sf"/>
</dbReference>
<dbReference type="InterPro" id="IPR050216">
    <property type="entry name" value="LRR_domain-containing"/>
</dbReference>
<dbReference type="AlphaFoldDB" id="A0A8B8CB89"/>
<dbReference type="Pfam" id="PF23598">
    <property type="entry name" value="LRR_14"/>
    <property type="match status" value="1"/>
</dbReference>
<keyword evidence="2" id="KW-0677">Repeat</keyword>
<name>A0A8B8CB89_CRAVI</name>
<dbReference type="KEGG" id="cvn:111118032"/>
<dbReference type="GO" id="GO:0005737">
    <property type="term" value="C:cytoplasm"/>
    <property type="evidence" value="ECO:0007669"/>
    <property type="project" value="TreeGrafter"/>
</dbReference>
<evidence type="ECO:0000313" key="4">
    <source>
        <dbReference type="Proteomes" id="UP000694844"/>
    </source>
</evidence>
<evidence type="ECO:0000256" key="2">
    <source>
        <dbReference type="ARBA" id="ARBA00022737"/>
    </source>
</evidence>
<dbReference type="InterPro" id="IPR001611">
    <property type="entry name" value="Leu-rich_rpt"/>
</dbReference>
<proteinExistence type="predicted"/>
<organism evidence="4 5">
    <name type="scientific">Crassostrea virginica</name>
    <name type="common">Eastern oyster</name>
    <dbReference type="NCBI Taxonomy" id="6565"/>
    <lineage>
        <taxon>Eukaryota</taxon>
        <taxon>Metazoa</taxon>
        <taxon>Spiralia</taxon>
        <taxon>Lophotrochozoa</taxon>
        <taxon>Mollusca</taxon>
        <taxon>Bivalvia</taxon>
        <taxon>Autobranchia</taxon>
        <taxon>Pteriomorphia</taxon>
        <taxon>Ostreida</taxon>
        <taxon>Ostreoidea</taxon>
        <taxon>Ostreidae</taxon>
        <taxon>Crassostrea</taxon>
    </lineage>
</organism>
<dbReference type="Pfam" id="PF13855">
    <property type="entry name" value="LRR_8"/>
    <property type="match status" value="1"/>
</dbReference>
<dbReference type="RefSeq" id="XP_022313024.1">
    <property type="nucleotide sequence ID" value="XM_022457316.1"/>
</dbReference>
<keyword evidence="1" id="KW-0433">Leucine-rich repeat</keyword>
<protein>
    <submittedName>
        <fullName evidence="5 6">Malignant fibrous histiocytoma-amplified sequence 1 homolog</fullName>
    </submittedName>
</protein>
<dbReference type="GeneID" id="111118032"/>
<dbReference type="OrthoDB" id="1394818at2759"/>
<dbReference type="PANTHER" id="PTHR48051">
    <property type="match status" value="1"/>
</dbReference>
<evidence type="ECO:0000313" key="5">
    <source>
        <dbReference type="RefSeq" id="XP_022313023.1"/>
    </source>
</evidence>
<dbReference type="InterPro" id="IPR055414">
    <property type="entry name" value="LRR_R13L4/SHOC2-like"/>
</dbReference>
<gene>
    <name evidence="5 6" type="primary">LOC111118032</name>
</gene>
<dbReference type="SMART" id="SM00369">
    <property type="entry name" value="LRR_TYP"/>
    <property type="match status" value="5"/>
</dbReference>
<dbReference type="Gene3D" id="3.80.10.10">
    <property type="entry name" value="Ribonuclease Inhibitor"/>
    <property type="match status" value="2"/>
</dbReference>
<keyword evidence="4" id="KW-1185">Reference proteome</keyword>
<sequence>MALSHYLYTPRSTSDIKTFRLRIDTDDPLFRGKKKLKMTGRELSDIPKVIFQIHELEILDLSPERESCLNYKLLAVPRGICKLTNLNVLILDTNELRELPEEICQLVNLESMALSNNSLDHLPKGFDKLQKLRSLHLANNEFEDFPPDICLLENLEFLDMSDNELTTLPGSISNLKNLHTLLLFLNKLTALPDSICDMDELHCLWIGSNNINRLPQNFGKLRNLDWNETYTSSVMDGNPLTYPPIEICRQGIPAIDRFLTSSTLNGPKLVNNNTWAKT</sequence>
<dbReference type="RefSeq" id="XP_022313023.1">
    <property type="nucleotide sequence ID" value="XM_022457315.1"/>
</dbReference>
<dbReference type="PROSITE" id="PS51450">
    <property type="entry name" value="LRR"/>
    <property type="match status" value="2"/>
</dbReference>
<evidence type="ECO:0000259" key="3">
    <source>
        <dbReference type="Pfam" id="PF23598"/>
    </source>
</evidence>
<dbReference type="PANTHER" id="PTHR48051:SF54">
    <property type="entry name" value="LEUCINE-RICH REPEAT-CONTAINING PROTEIN"/>
    <property type="match status" value="1"/>
</dbReference>